<reference evidence="2" key="1">
    <citation type="journal article" date="2022" name="New Phytol.">
        <title>Phylogenomic structure and speciation in an emerging model: the Sphagnum magellanicum complex (Bryophyta).</title>
        <authorList>
            <person name="Shaw A.J."/>
            <person name="Piatkowski B."/>
            <person name="Duffy A.M."/>
            <person name="Aguero B."/>
            <person name="Imwattana K."/>
            <person name="Nieto-Lugilde M."/>
            <person name="Healey A."/>
            <person name="Weston D.J."/>
            <person name="Patel M.N."/>
            <person name="Schmutz J."/>
            <person name="Grimwood J."/>
            <person name="Yavitt J.B."/>
            <person name="Hassel K."/>
            <person name="Stenoien H.K."/>
            <person name="Flatberg K.I."/>
            <person name="Bickford C.P."/>
            <person name="Hicks K.A."/>
        </authorList>
    </citation>
    <scope>NUCLEOTIDE SEQUENCE [LARGE SCALE GENOMIC DNA]</scope>
</reference>
<proteinExistence type="predicted"/>
<dbReference type="EMBL" id="CM038913">
    <property type="protein sequence ID" value="KAH9558187.1"/>
    <property type="molecule type" value="Genomic_DNA"/>
</dbReference>
<protein>
    <submittedName>
        <fullName evidence="1">Uncharacterized protein</fullName>
    </submittedName>
</protein>
<gene>
    <name evidence="1" type="ORF">CY35_07G124200</name>
</gene>
<dbReference type="Proteomes" id="UP000828922">
    <property type="component" value="Linkage Group LG07"/>
</dbReference>
<keyword evidence="2" id="KW-1185">Reference proteome</keyword>
<organism evidence="1 2">
    <name type="scientific">Sphagnum magellanicum</name>
    <dbReference type="NCBI Taxonomy" id="128215"/>
    <lineage>
        <taxon>Eukaryota</taxon>
        <taxon>Viridiplantae</taxon>
        <taxon>Streptophyta</taxon>
        <taxon>Embryophyta</taxon>
        <taxon>Bryophyta</taxon>
        <taxon>Sphagnophytina</taxon>
        <taxon>Sphagnopsida</taxon>
        <taxon>Sphagnales</taxon>
        <taxon>Sphagnaceae</taxon>
        <taxon>Sphagnum</taxon>
    </lineage>
</organism>
<evidence type="ECO:0000313" key="2">
    <source>
        <dbReference type="Proteomes" id="UP000828922"/>
    </source>
</evidence>
<name>A0ACB8HQ25_9BRYO</name>
<accession>A0ACB8HQ25</accession>
<sequence length="515" mass="55471">MVYNKSDSDGTDDEDLPPTHLGRMTRKGRPSGNGKSGGTAASLEQQIRNLELDAYTAVLRAFGAQSEVITWTKERLMSDLRKELRVADEQHRELLGRVASDDTLRQIREWRQLGEGTGLPILSHDPAPSPAVSQSRKKQKTGHSVQTLPPPPPPPLLKQAPITGTALSSPAPGTGGGPRGKKTRSKGSVGPPVATPKPAPPMGRGSNAGRGNAPWSNHIGAGPSDMHTDPWVGRRVMTRWPEDNTFYEAVVTDYDRVKHLHLLVYDMSTPQETWEWIDLKGMDKKDVKWIEGPPVLLDGKAAPTTPASAVGRGAGRGLKRGGKVSAGAGRAKGGQRGRPAGLHEKMAPFSSGHPARPGRGGPGGEAQTNGSDWKTGRAVAIQIPDLAAFVKEVDELEQEEDLEKLESVRLKAKEHEEMLHRALVEVGESSDEAGSDDGRHHQAAFSLTHSIDQEKEHHSRQDSGERHNESDEEEDTAGDQREVSEGDHGVHESGGAASDAEVENAEEDGEGDDDR</sequence>
<evidence type="ECO:0000313" key="1">
    <source>
        <dbReference type="EMBL" id="KAH9558187.1"/>
    </source>
</evidence>
<comment type="caution">
    <text evidence="1">The sequence shown here is derived from an EMBL/GenBank/DDBJ whole genome shotgun (WGS) entry which is preliminary data.</text>
</comment>